<evidence type="ECO:0000313" key="2">
    <source>
        <dbReference type="Proteomes" id="UP000247480"/>
    </source>
</evidence>
<reference evidence="1 2" key="1">
    <citation type="submission" date="2018-04" db="EMBL/GenBank/DDBJ databases">
        <title>Draft genome sequence of Pseudomonas syringae pv. actinidiae biovar 1 strains isolated from kiwifruit in Kagawa prefecture.</title>
        <authorList>
            <person name="Tabuchi M."/>
            <person name="Saito M."/>
            <person name="Fujiwara S."/>
            <person name="Sasa N."/>
            <person name="Akimitsu K."/>
            <person name="Gomi K."/>
            <person name="Konishi-Sugita S."/>
            <person name="Hamano K."/>
            <person name="Kataoka I."/>
        </authorList>
    </citation>
    <scope>NUCLEOTIDE SEQUENCE [LARGE SCALE GENOMIC DNA]</scope>
    <source>
        <strain evidence="1 2">MAFF212206</strain>
    </source>
</reference>
<keyword evidence="1" id="KW-0560">Oxidoreductase</keyword>
<evidence type="ECO:0000313" key="1">
    <source>
        <dbReference type="EMBL" id="GBH06702.1"/>
    </source>
</evidence>
<comment type="caution">
    <text evidence="1">The sequence shown here is derived from an EMBL/GenBank/DDBJ whole genome shotgun (WGS) entry which is preliminary data.</text>
</comment>
<keyword evidence="1" id="KW-0503">Monooxygenase</keyword>
<accession>A0A2V0QC33</accession>
<dbReference type="AlphaFoldDB" id="A0A2V0QC33"/>
<dbReference type="GO" id="GO:0004497">
    <property type="term" value="F:monooxygenase activity"/>
    <property type="evidence" value="ECO:0007669"/>
    <property type="project" value="UniProtKB-KW"/>
</dbReference>
<organism evidence="1 2">
    <name type="scientific">Pseudomonas syringae pv. actinidiae</name>
    <dbReference type="NCBI Taxonomy" id="103796"/>
    <lineage>
        <taxon>Bacteria</taxon>
        <taxon>Pseudomonadati</taxon>
        <taxon>Pseudomonadota</taxon>
        <taxon>Gammaproteobacteria</taxon>
        <taxon>Pseudomonadales</taxon>
        <taxon>Pseudomonadaceae</taxon>
        <taxon>Pseudomonas</taxon>
        <taxon>Pseudomonas syringae</taxon>
    </lineage>
</organism>
<proteinExistence type="predicted"/>
<protein>
    <submittedName>
        <fullName evidence="1">Lysine/ornithine N-monooxygenase</fullName>
    </submittedName>
</protein>
<name>A0A2V0QC33_PSESF</name>
<gene>
    <name evidence="1" type="ORF">KPSA1_00031</name>
</gene>
<dbReference type="Proteomes" id="UP000247480">
    <property type="component" value="Unassembled WGS sequence"/>
</dbReference>
<dbReference type="EMBL" id="BGJZ01000001">
    <property type="protein sequence ID" value="GBH06702.1"/>
    <property type="molecule type" value="Genomic_DNA"/>
</dbReference>
<sequence>MTCLRISRPVCWAASCYCRLRQADWRWAPGKVFTWANIETLVGLVTSWPPFRVSTYNRWRQRLLNFSGCLSNSGQLGYN</sequence>